<dbReference type="InterPro" id="IPR022764">
    <property type="entry name" value="Peptidase_S54_rhomboid_dom"/>
</dbReference>
<evidence type="ECO:0000313" key="19">
    <source>
        <dbReference type="Proteomes" id="UP000094285"/>
    </source>
</evidence>
<keyword evidence="11" id="KW-0539">Nucleus</keyword>
<dbReference type="FunFam" id="3.30.70.330:FF:000247">
    <property type="entry name" value="Multiple RNA-binding domain-containing protein 1"/>
    <property type="match status" value="1"/>
</dbReference>
<dbReference type="GO" id="GO:0016485">
    <property type="term" value="P:protein processing"/>
    <property type="evidence" value="ECO:0007669"/>
    <property type="project" value="UniProtKB-ARBA"/>
</dbReference>
<evidence type="ECO:0000256" key="8">
    <source>
        <dbReference type="ARBA" id="ARBA00022884"/>
    </source>
</evidence>
<dbReference type="InterPro" id="IPR012677">
    <property type="entry name" value="Nucleotide-bd_a/b_plait_sf"/>
</dbReference>
<evidence type="ECO:0000256" key="2">
    <source>
        <dbReference type="ARBA" id="ARBA00004141"/>
    </source>
</evidence>
<evidence type="ECO:0000256" key="15">
    <source>
        <dbReference type="SAM" id="MobiDB-lite"/>
    </source>
</evidence>
<protein>
    <recommendedName>
        <fullName evidence="4">Multiple RNA-binding domain-containing protein 1</fullName>
    </recommendedName>
</protein>
<dbReference type="InterPro" id="IPR035979">
    <property type="entry name" value="RBD_domain_sf"/>
</dbReference>
<evidence type="ECO:0000256" key="9">
    <source>
        <dbReference type="ARBA" id="ARBA00022989"/>
    </source>
</evidence>
<proteinExistence type="inferred from homology"/>
<keyword evidence="14" id="KW-0175">Coiled coil</keyword>
<keyword evidence="7" id="KW-0677">Repeat</keyword>
<dbReference type="GO" id="GO:0030686">
    <property type="term" value="C:90S preribosome"/>
    <property type="evidence" value="ECO:0007669"/>
    <property type="project" value="EnsemblFungi"/>
</dbReference>
<evidence type="ECO:0000259" key="17">
    <source>
        <dbReference type="PROSITE" id="PS50102"/>
    </source>
</evidence>
<dbReference type="SMART" id="SM00360">
    <property type="entry name" value="RRM"/>
    <property type="match status" value="5"/>
</dbReference>
<keyword evidence="8 13" id="KW-0694">RNA-binding</keyword>
<keyword evidence="5" id="KW-0698">rRNA processing</keyword>
<feature type="compositionally biased region" description="Polar residues" evidence="15">
    <location>
        <begin position="217"/>
        <end position="229"/>
    </location>
</feature>
<feature type="region of interest" description="Disordered" evidence="15">
    <location>
        <begin position="271"/>
        <end position="303"/>
    </location>
</feature>
<dbReference type="SUPFAM" id="SSF54928">
    <property type="entry name" value="RNA-binding domain, RBD"/>
    <property type="match status" value="4"/>
</dbReference>
<dbReference type="InterPro" id="IPR051945">
    <property type="entry name" value="RRM_MRD1_RNA_proc_ribogen"/>
</dbReference>
<dbReference type="Gene3D" id="1.20.1540.10">
    <property type="entry name" value="Rhomboid-like"/>
    <property type="match status" value="1"/>
</dbReference>
<dbReference type="Gene3D" id="3.30.70.330">
    <property type="match status" value="5"/>
</dbReference>
<dbReference type="InterPro" id="IPR000504">
    <property type="entry name" value="RRM_dom"/>
</dbReference>
<evidence type="ECO:0000313" key="18">
    <source>
        <dbReference type="EMBL" id="ODV78500.1"/>
    </source>
</evidence>
<feature type="region of interest" description="Disordered" evidence="15">
    <location>
        <begin position="153"/>
        <end position="229"/>
    </location>
</feature>
<dbReference type="CDD" id="cd12565">
    <property type="entry name" value="RRM1_MRD1"/>
    <property type="match status" value="1"/>
</dbReference>
<dbReference type="GO" id="GO:0000480">
    <property type="term" value="P:endonucleolytic cleavage in 5'-ETS of tricistronic rRNA transcript (SSU-rRNA, 5.8S rRNA, LSU-rRNA)"/>
    <property type="evidence" value="ECO:0007669"/>
    <property type="project" value="EnsemblFungi"/>
</dbReference>
<evidence type="ECO:0000256" key="5">
    <source>
        <dbReference type="ARBA" id="ARBA00022552"/>
    </source>
</evidence>
<dbReference type="InterPro" id="IPR034482">
    <property type="entry name" value="Mrd1_RRM3"/>
</dbReference>
<dbReference type="SUPFAM" id="SSF144091">
    <property type="entry name" value="Rhomboid-like"/>
    <property type="match status" value="1"/>
</dbReference>
<gene>
    <name evidence="18" type="ORF">CANTADRAFT_6878</name>
</gene>
<dbReference type="OrthoDB" id="439639at2759"/>
<feature type="transmembrane region" description="Helical" evidence="16">
    <location>
        <begin position="958"/>
        <end position="976"/>
    </location>
</feature>
<dbReference type="Pfam" id="PF01694">
    <property type="entry name" value="Rhomboid"/>
    <property type="match status" value="1"/>
</dbReference>
<evidence type="ECO:0000256" key="10">
    <source>
        <dbReference type="ARBA" id="ARBA00023136"/>
    </source>
</evidence>
<feature type="region of interest" description="Disordered" evidence="15">
    <location>
        <begin position="576"/>
        <end position="620"/>
    </location>
</feature>
<dbReference type="GO" id="GO:0016020">
    <property type="term" value="C:membrane"/>
    <property type="evidence" value="ECO:0007669"/>
    <property type="project" value="UniProtKB-SubCell"/>
</dbReference>
<dbReference type="Pfam" id="PF00076">
    <property type="entry name" value="RRM_1"/>
    <property type="match status" value="5"/>
</dbReference>
<dbReference type="InterPro" id="IPR035952">
    <property type="entry name" value="Rhomboid-like_sf"/>
</dbReference>
<feature type="domain" description="RRM" evidence="17">
    <location>
        <begin position="317"/>
        <end position="395"/>
    </location>
</feature>
<dbReference type="GO" id="GO:0042134">
    <property type="term" value="F:rRNA primary transcript binding"/>
    <property type="evidence" value="ECO:0007669"/>
    <property type="project" value="EnsemblFungi"/>
</dbReference>
<feature type="domain" description="RRM" evidence="17">
    <location>
        <begin position="2"/>
        <end position="79"/>
    </location>
</feature>
<reference evidence="19" key="1">
    <citation type="submission" date="2016-05" db="EMBL/GenBank/DDBJ databases">
        <title>Comparative genomics of biotechnologically important yeasts.</title>
        <authorList>
            <consortium name="DOE Joint Genome Institute"/>
            <person name="Riley R."/>
            <person name="Haridas S."/>
            <person name="Wolfe K.H."/>
            <person name="Lopes M.R."/>
            <person name="Hittinger C.T."/>
            <person name="Goker M."/>
            <person name="Salamov A."/>
            <person name="Wisecaver J."/>
            <person name="Long T.M."/>
            <person name="Aerts A.L."/>
            <person name="Barry K."/>
            <person name="Choi C."/>
            <person name="Clum A."/>
            <person name="Coughlan A.Y."/>
            <person name="Deshpande S."/>
            <person name="Douglass A.P."/>
            <person name="Hanson S.J."/>
            <person name="Klenk H.-P."/>
            <person name="Labutti K."/>
            <person name="Lapidus A."/>
            <person name="Lindquist E."/>
            <person name="Lipzen A."/>
            <person name="Meier-Kolthoff J.P."/>
            <person name="Ohm R.A."/>
            <person name="Otillar R.P."/>
            <person name="Pangilinan J."/>
            <person name="Peng Y."/>
            <person name="Rokas A."/>
            <person name="Rosa C.A."/>
            <person name="Scheuner C."/>
            <person name="Sibirny A.A."/>
            <person name="Slot J.C."/>
            <person name="Stielow J.B."/>
            <person name="Sun H."/>
            <person name="Kurtzman C.P."/>
            <person name="Blackwell M."/>
            <person name="Grigoriev I.V."/>
            <person name="Jeffries T.W."/>
        </authorList>
    </citation>
    <scope>NUCLEOTIDE SEQUENCE [LARGE SCALE GENOMIC DNA]</scope>
    <source>
        <strain evidence="19">NRRL Y-17324</strain>
    </source>
</reference>
<keyword evidence="19" id="KW-1185">Reference proteome</keyword>
<dbReference type="GO" id="GO:0000472">
    <property type="term" value="P:endonucleolytic cleavage to generate mature 5'-end of SSU-rRNA from (SSU-rRNA, 5.8S rRNA, LSU-rRNA)"/>
    <property type="evidence" value="ECO:0007669"/>
    <property type="project" value="EnsemblFungi"/>
</dbReference>
<feature type="transmembrane region" description="Helical" evidence="16">
    <location>
        <begin position="926"/>
        <end position="946"/>
    </location>
</feature>
<feature type="coiled-coil region" evidence="14">
    <location>
        <begin position="797"/>
        <end position="824"/>
    </location>
</feature>
<evidence type="ECO:0000256" key="3">
    <source>
        <dbReference type="ARBA" id="ARBA00008033"/>
    </source>
</evidence>
<keyword evidence="10 16" id="KW-0472">Membrane</keyword>
<dbReference type="AlphaFoldDB" id="A0A1E4SGA6"/>
<feature type="transmembrane region" description="Helical" evidence="16">
    <location>
        <begin position="1040"/>
        <end position="1058"/>
    </location>
</feature>
<accession>A0A1E4SGA6</accession>
<dbReference type="RefSeq" id="XP_020063622.1">
    <property type="nucleotide sequence ID" value="XM_020210992.1"/>
</dbReference>
<dbReference type="STRING" id="984487.A0A1E4SGA6"/>
<dbReference type="GeneID" id="30985128"/>
<feature type="domain" description="RRM" evidence="17">
    <location>
        <begin position="500"/>
        <end position="572"/>
    </location>
</feature>
<feature type="domain" description="RRM" evidence="17">
    <location>
        <begin position="725"/>
        <end position="802"/>
    </location>
</feature>
<dbReference type="GO" id="GO:0032040">
    <property type="term" value="C:small-subunit processome"/>
    <property type="evidence" value="ECO:0007669"/>
    <property type="project" value="EnsemblFungi"/>
</dbReference>
<evidence type="ECO:0000256" key="6">
    <source>
        <dbReference type="ARBA" id="ARBA00022692"/>
    </source>
</evidence>
<evidence type="ECO:0000256" key="14">
    <source>
        <dbReference type="SAM" id="Coils"/>
    </source>
</evidence>
<dbReference type="PROSITE" id="PS50102">
    <property type="entry name" value="RRM"/>
    <property type="match status" value="5"/>
</dbReference>
<dbReference type="EMBL" id="KV453913">
    <property type="protein sequence ID" value="ODV78500.1"/>
    <property type="molecule type" value="Genomic_DNA"/>
</dbReference>
<evidence type="ECO:0000256" key="4">
    <source>
        <dbReference type="ARBA" id="ARBA00013428"/>
    </source>
</evidence>
<dbReference type="GO" id="GO:0003729">
    <property type="term" value="F:mRNA binding"/>
    <property type="evidence" value="ECO:0007669"/>
    <property type="project" value="TreeGrafter"/>
</dbReference>
<feature type="transmembrane region" description="Helical" evidence="16">
    <location>
        <begin position="1064"/>
        <end position="1084"/>
    </location>
</feature>
<dbReference type="PANTHER" id="PTHR48039">
    <property type="entry name" value="RNA-BINDING MOTIF PROTEIN 14B"/>
    <property type="match status" value="1"/>
</dbReference>
<feature type="transmembrane region" description="Helical" evidence="16">
    <location>
        <begin position="1091"/>
        <end position="1112"/>
    </location>
</feature>
<evidence type="ECO:0000256" key="13">
    <source>
        <dbReference type="PROSITE-ProRule" id="PRU00176"/>
    </source>
</evidence>
<comment type="subcellular location">
    <subcellularLocation>
        <location evidence="2">Membrane</location>
        <topology evidence="2">Multi-pass membrane protein</topology>
    </subcellularLocation>
    <subcellularLocation>
        <location evidence="1">Nucleus</location>
    </subcellularLocation>
</comment>
<evidence type="ECO:0000256" key="16">
    <source>
        <dbReference type="SAM" id="Phobius"/>
    </source>
</evidence>
<dbReference type="InterPro" id="IPR003954">
    <property type="entry name" value="RRM_euk-type"/>
</dbReference>
<keyword evidence="12" id="KW-0687">Ribonucleoprotein</keyword>
<dbReference type="FunFam" id="3.30.70.330:FF:000459">
    <property type="entry name" value="Multiple RNA-binding domain-containing protein 1"/>
    <property type="match status" value="1"/>
</dbReference>
<feature type="domain" description="RRM" evidence="17">
    <location>
        <begin position="626"/>
        <end position="709"/>
    </location>
</feature>
<dbReference type="Proteomes" id="UP000094285">
    <property type="component" value="Unassembled WGS sequence"/>
</dbReference>
<keyword evidence="6 16" id="KW-0812">Transmembrane</keyword>
<dbReference type="PANTHER" id="PTHR48039:SF5">
    <property type="entry name" value="RNA-BINDING PROTEIN 28"/>
    <property type="match status" value="1"/>
</dbReference>
<dbReference type="CDD" id="cd12568">
    <property type="entry name" value="RRM3_MRD1"/>
    <property type="match status" value="1"/>
</dbReference>
<dbReference type="GO" id="GO:0004252">
    <property type="term" value="F:serine-type endopeptidase activity"/>
    <property type="evidence" value="ECO:0007669"/>
    <property type="project" value="InterPro"/>
</dbReference>
<keyword evidence="9 16" id="KW-1133">Transmembrane helix</keyword>
<dbReference type="GO" id="GO:0034462">
    <property type="term" value="P:small-subunit processome assembly"/>
    <property type="evidence" value="ECO:0007669"/>
    <property type="project" value="EnsemblFungi"/>
</dbReference>
<evidence type="ECO:0000256" key="11">
    <source>
        <dbReference type="ARBA" id="ARBA00023242"/>
    </source>
</evidence>
<sequence length="1158" mass="130943">MSRLIVKGLPKYFTEDKLREHFSQKGNVTDVKLMKKRNGESRRFAFIGYKSYEDAVKAAGFYNKSFIDTARIDVELAKTFSDPNVPLSYKDKKRQDLERLRRQEEELLEQEERRTKKQKTRSTIDEEISSNPKLREFMEVMKPSHQVKSWANDAVADGSGGPSAQALEDALAEKDEKPAKKDIDYEMAQVQENASDDEYEDFGKRDEEDEEDEPMMSLSNVNENESTNPVHDEIQPEVQEDGLAANENVSDLDWLKSRRIRIKDNDDLEDIQEQQEQQETQNTDEAVESKLPSRVARQPEPTVDPVQTVIEKISQTGRLFIRNILYESTEQDFRELFQSYGRLEEVHIAVDTRTGKSKGFVYVQFAKSDDAVSAYKSLDKQIFQGRLLHILPGEKKKDHRLDEFDLKNLPLKKQRELKRKDQASKNQFSWNSLYMNSDAVLESVASKMGVSKSQLIDPENSNSAVKQALAEAHVINDVRKYFEDRGVDLTTFDKKERDDKVILVKNFPFGTTIEEIGELFSPHGELKRMLMPPAGTIAIVEFRDAPSARSAFTKLAYRRFKKGILYLEKGPKELFTREPSQDEVQSANEKPEEKPVEVKVSASDVMGGSERQEEEEESEVVDGPTVSVFVKNLNFSTTSQQLTAAFKDLAGFVVATIKTKPDPKNTGSTLSMGFGFAEFKTKEQANTAISLMDGHVLDGHKLQLKLSHRQGGTTASKADKSTKSNKIIVKNLPFEATRKDILELFGAFGQLKSVRVPKKFDRSARGFAFVEFNLLKEAENAMNQLEGVHLLGRRLVMQYAEADSENAEEAIEKMTNKVKKQVATQNLSALRMAGKGKIDLEEKEDEFAGFNTNLQTFKSKSFAQSSRYLQSNTQILQSSFGPTSFFKSLKKSPTLVPARGFKRSQTWNNYNKYYKRTNWDRLKRPALFTALFCAGTTLITPYVFEYTPLKYFKRNPHAWVYGLIAINGAVFLLWRVPQLRRYTTKYALLVKDNVQSNFSLLGSAFSHQNLGHLFVNMFVLHSFGTSLCAMVGVTNFTIMYLNAAVISSFVSLVVPTVLGSIAGVSSLGASGAVFAVFGTFSYLIPKAPIALFFIPVPGGAWIMFLGSVAYNIAGSVLRWGKYDYAAHLGGSIAGVAYGWWFNKKRKEAMSHRRVRYGF</sequence>
<dbReference type="FunFam" id="1.20.1540.10:FF:000012">
    <property type="entry name" value="Rhomboid family protein"/>
    <property type="match status" value="1"/>
</dbReference>
<evidence type="ECO:0000256" key="1">
    <source>
        <dbReference type="ARBA" id="ARBA00004123"/>
    </source>
</evidence>
<organism evidence="18 19">
    <name type="scientific">Suhomyces tanzawaensis NRRL Y-17324</name>
    <dbReference type="NCBI Taxonomy" id="984487"/>
    <lineage>
        <taxon>Eukaryota</taxon>
        <taxon>Fungi</taxon>
        <taxon>Dikarya</taxon>
        <taxon>Ascomycota</taxon>
        <taxon>Saccharomycotina</taxon>
        <taxon>Pichiomycetes</taxon>
        <taxon>Debaryomycetaceae</taxon>
        <taxon>Suhomyces</taxon>
    </lineage>
</organism>
<feature type="region of interest" description="Disordered" evidence="15">
    <location>
        <begin position="107"/>
        <end position="134"/>
    </location>
</feature>
<comment type="similarity">
    <text evidence="3">Belongs to the RRM MRD1 family.</text>
</comment>
<dbReference type="GO" id="GO:0000447">
    <property type="term" value="P:endonucleolytic cleavage in ITS1 to separate SSU-rRNA from 5.8S rRNA and LSU-rRNA from tricistronic rRNA transcript (SSU-rRNA, 5.8S rRNA, LSU-rRNA)"/>
    <property type="evidence" value="ECO:0007669"/>
    <property type="project" value="EnsemblFungi"/>
</dbReference>
<feature type="transmembrane region" description="Helical" evidence="16">
    <location>
        <begin position="1124"/>
        <end position="1142"/>
    </location>
</feature>
<name>A0A1E4SGA6_9ASCO</name>
<dbReference type="SMART" id="SM00361">
    <property type="entry name" value="RRM_1"/>
    <property type="match status" value="2"/>
</dbReference>
<evidence type="ECO:0000256" key="7">
    <source>
        <dbReference type="ARBA" id="ARBA00022737"/>
    </source>
</evidence>
<feature type="transmembrane region" description="Helical" evidence="16">
    <location>
        <begin position="1013"/>
        <end position="1033"/>
    </location>
</feature>
<feature type="compositionally biased region" description="Basic and acidic residues" evidence="15">
    <location>
        <begin position="171"/>
        <end position="184"/>
    </location>
</feature>
<evidence type="ECO:0000256" key="12">
    <source>
        <dbReference type="ARBA" id="ARBA00023274"/>
    </source>
</evidence>
<feature type="compositionally biased region" description="Low complexity" evidence="15">
    <location>
        <begin position="274"/>
        <end position="284"/>
    </location>
</feature>